<dbReference type="InterPro" id="IPR024240">
    <property type="entry name" value="NAGLU_N"/>
</dbReference>
<dbReference type="Proteomes" id="UP000828924">
    <property type="component" value="Chromosome"/>
</dbReference>
<dbReference type="InterPro" id="IPR024732">
    <property type="entry name" value="NAGLU_C"/>
</dbReference>
<evidence type="ECO:0000259" key="4">
    <source>
        <dbReference type="Pfam" id="PF12971"/>
    </source>
</evidence>
<keyword evidence="1" id="KW-0378">Hydrolase</keyword>
<dbReference type="PANTHER" id="PTHR12872:SF1">
    <property type="entry name" value="ALPHA-N-ACETYLGLUCOSAMINIDASE"/>
    <property type="match status" value="1"/>
</dbReference>
<organism evidence="6 7">
    <name type="scientific">Streptomyces formicae</name>
    <dbReference type="NCBI Taxonomy" id="1616117"/>
    <lineage>
        <taxon>Bacteria</taxon>
        <taxon>Bacillati</taxon>
        <taxon>Actinomycetota</taxon>
        <taxon>Actinomycetes</taxon>
        <taxon>Kitasatosporales</taxon>
        <taxon>Streptomycetaceae</taxon>
        <taxon>Streptomyces</taxon>
    </lineage>
</organism>
<name>A0ABY3WQQ2_9ACTN</name>
<dbReference type="Pfam" id="PF05089">
    <property type="entry name" value="NAGLU"/>
    <property type="match status" value="1"/>
</dbReference>
<keyword evidence="7" id="KW-1185">Reference proteome</keyword>
<dbReference type="InterPro" id="IPR007781">
    <property type="entry name" value="NAGLU"/>
</dbReference>
<feature type="domain" description="Alpha-N-acetylglucosaminidase tim-barrel" evidence="3">
    <location>
        <begin position="112"/>
        <end position="432"/>
    </location>
</feature>
<dbReference type="Gene3D" id="1.20.120.670">
    <property type="entry name" value="N-acetyl-b-d-glucoasminidase"/>
    <property type="match status" value="1"/>
</dbReference>
<feature type="compositionally biased region" description="Polar residues" evidence="2">
    <location>
        <begin position="702"/>
        <end position="712"/>
    </location>
</feature>
<feature type="region of interest" description="Disordered" evidence="2">
    <location>
        <begin position="37"/>
        <end position="57"/>
    </location>
</feature>
<reference evidence="6 7" key="1">
    <citation type="submission" date="2021-03" db="EMBL/GenBank/DDBJ databases">
        <title>Complete genome of Streptomyces formicae strain 1H-GS9 (DSM 100524).</title>
        <authorList>
            <person name="Atanasov K.E."/>
            <person name="Altabella T."/>
            <person name="Ferrer A."/>
        </authorList>
    </citation>
    <scope>NUCLEOTIDE SEQUENCE [LARGE SCALE GENOMIC DNA]</scope>
    <source>
        <strain evidence="6 7">1H-GS9</strain>
    </source>
</reference>
<dbReference type="RefSeq" id="WP_242331459.1">
    <property type="nucleotide sequence ID" value="NZ_CP071872.1"/>
</dbReference>
<feature type="domain" description="Alpha-N-acetylglucosaminidase C-terminal" evidence="5">
    <location>
        <begin position="442"/>
        <end position="702"/>
    </location>
</feature>
<dbReference type="InterPro" id="IPR029018">
    <property type="entry name" value="Hex-like_dom2"/>
</dbReference>
<protein>
    <submittedName>
        <fullName evidence="6">Alpha-N-acetylglucosaminidase C-terminal domain-containing protein</fullName>
    </submittedName>
</protein>
<evidence type="ECO:0000259" key="3">
    <source>
        <dbReference type="Pfam" id="PF05089"/>
    </source>
</evidence>
<sequence>MALTADDRAAAARRAVARLAPSLADAVELRMEERGAGGGEGFSIAPHDGRGDGRADGRVRITGTTTVALVSGFHWYLRHVAGGHLSRTGDTVPAEAPLPDAAILKSTPYTDRYIYNFTVNGYTSPYWTFAEWERELDLIAAHGINRALVTTGLEQVWVDTFSRFGYSAQEVREWICAPSLQPWQHMANIAGIGPVPSPGLMERRVELGRRIVARMRELGIEPVLPGFAGMVPDGFTERVPGARTVQQGSWGPFTRPDWLATDGTHYRQVAAAYYEAQQELFGTARYQAVDLLHEGGTPGDVDPGAAARGVERALRDAFGPDYRWVVQAWGGNPRDDILAAVDRSRLLVLDLGTEHDERWRKDAFQGAPWALGTLANVGGREGLYGAVGDLLSRVPATLREPGRGGLTGLAVMLEGVRNQTVIQAALSDLVWETEPAVDPETWVAHYAASRYGADDESAREAWLLLLRSAYDSWTDWPSGADSLFNARPSLDAAKASPFAPERLSYDPALVEQALRALLSAAPRLGHADTYLYDLVDIARQVLANRARVLLPRIKAAHEAADSGEFDRLARAFLDTARLADTVLATRPEFLLEPWLRQAERWGADVQERAALRADAARLVTVWGDRPAADWVEDYANHDWAGLLSAYYIPRWERYFDALSASLRLGAEPPPSDWFAHGAAWAQHPPRTADRPTGDPLRAVGSVTDTLTSGEPT</sequence>
<feature type="compositionally biased region" description="Basic and acidic residues" evidence="2">
    <location>
        <begin position="47"/>
        <end position="57"/>
    </location>
</feature>
<evidence type="ECO:0000256" key="2">
    <source>
        <dbReference type="SAM" id="MobiDB-lite"/>
    </source>
</evidence>
<proteinExistence type="predicted"/>
<dbReference type="Pfam" id="PF12971">
    <property type="entry name" value="NAGLU_N"/>
    <property type="match status" value="1"/>
</dbReference>
<dbReference type="Pfam" id="PF12972">
    <property type="entry name" value="NAGLU_C"/>
    <property type="match status" value="1"/>
</dbReference>
<feature type="region of interest" description="Disordered" evidence="2">
    <location>
        <begin position="682"/>
        <end position="712"/>
    </location>
</feature>
<evidence type="ECO:0000256" key="1">
    <source>
        <dbReference type="ARBA" id="ARBA00022801"/>
    </source>
</evidence>
<feature type="domain" description="Alpha-N-acetylglucosaminidase N-terminal" evidence="4">
    <location>
        <begin position="10"/>
        <end position="99"/>
    </location>
</feature>
<dbReference type="PANTHER" id="PTHR12872">
    <property type="entry name" value="ALPHA-N-ACETYLGLUCOSAMINIDASE"/>
    <property type="match status" value="1"/>
</dbReference>
<dbReference type="InterPro" id="IPR024733">
    <property type="entry name" value="NAGLU_tim-barrel"/>
</dbReference>
<evidence type="ECO:0000313" key="6">
    <source>
        <dbReference type="EMBL" id="UNM12816.1"/>
    </source>
</evidence>
<dbReference type="EMBL" id="CP071872">
    <property type="protein sequence ID" value="UNM12816.1"/>
    <property type="molecule type" value="Genomic_DNA"/>
</dbReference>
<evidence type="ECO:0000313" key="7">
    <source>
        <dbReference type="Proteomes" id="UP000828924"/>
    </source>
</evidence>
<dbReference type="Gene3D" id="3.20.20.80">
    <property type="entry name" value="Glycosidases"/>
    <property type="match status" value="1"/>
</dbReference>
<evidence type="ECO:0000259" key="5">
    <source>
        <dbReference type="Pfam" id="PF12972"/>
    </source>
</evidence>
<accession>A0ABY3WQQ2</accession>
<gene>
    <name evidence="6" type="ORF">J4032_15990</name>
</gene>
<dbReference type="Gene3D" id="3.30.379.10">
    <property type="entry name" value="Chitobiase/beta-hexosaminidase domain 2-like"/>
    <property type="match status" value="1"/>
</dbReference>